<feature type="transmembrane region" description="Helical" evidence="3">
    <location>
        <begin position="319"/>
        <end position="341"/>
    </location>
</feature>
<feature type="domain" description="Neurotransmitter-gated ion-channel transmembrane" evidence="4">
    <location>
        <begin position="262"/>
        <end position="343"/>
    </location>
</feature>
<evidence type="ECO:0000313" key="6">
    <source>
        <dbReference type="Proteomes" id="UP000650467"/>
    </source>
</evidence>
<sequence length="410" mass="45326">MKVTPVEEVGGQPSGGQSLKDPAQLPQADKEDPGPLSITLLVRTSIFAVSSIDTPGQSFTVTLYTRVYGRGLRPVLVAEGLDETFEPKLEWMEAELLEVTTRGWERLVRGDDLEWHFRARIKFAEQFELQRFPFDWQSLSMTLSCMYPAEWPNVEAQIRAGLPPDGRRHVQVHLQPVDAVNLADSSSCVSSAAGAGSGNPTEAIIFFRDGFLLRSIWSYRGHSVQHWLSHPSLSGQGKRYSNLQFSLHFSRVATYYTYNILLPLWLLTGLGFCAFSLDVAASTGDRLSLLVTLLLTAAAYKIVVSSALPLVSYLTRLDWYVLVAFGLLVALTVETAAVATVADEAVREKLDWALAAGLGGAWGLFSLGFVAMGWLGGRDPHTGLRILEEEARSRSSRMDYKVLTWAEPRD</sequence>
<dbReference type="GO" id="GO:0005230">
    <property type="term" value="F:extracellular ligand-gated monoatomic ion channel activity"/>
    <property type="evidence" value="ECO:0007669"/>
    <property type="project" value="InterPro"/>
</dbReference>
<dbReference type="EMBL" id="JAEHOC010000010">
    <property type="protein sequence ID" value="KAG2438144.1"/>
    <property type="molecule type" value="Genomic_DNA"/>
</dbReference>
<evidence type="ECO:0000256" key="2">
    <source>
        <dbReference type="SAM" id="MobiDB-lite"/>
    </source>
</evidence>
<dbReference type="Proteomes" id="UP000650467">
    <property type="component" value="Unassembled WGS sequence"/>
</dbReference>
<evidence type="ECO:0000256" key="3">
    <source>
        <dbReference type="SAM" id="Phobius"/>
    </source>
</evidence>
<dbReference type="InterPro" id="IPR036734">
    <property type="entry name" value="Neur_chan_lig-bd_sf"/>
</dbReference>
<dbReference type="SUPFAM" id="SSF90112">
    <property type="entry name" value="Neurotransmitter-gated ion-channel transmembrane pore"/>
    <property type="match status" value="1"/>
</dbReference>
<comment type="caution">
    <text evidence="5">The sequence shown here is derived from an EMBL/GenBank/DDBJ whole genome shotgun (WGS) entry which is preliminary data.</text>
</comment>
<evidence type="ECO:0000313" key="5">
    <source>
        <dbReference type="EMBL" id="KAG2438144.1"/>
    </source>
</evidence>
<dbReference type="InterPro" id="IPR038050">
    <property type="entry name" value="Neuro_actylchol_rec"/>
</dbReference>
<dbReference type="InterPro" id="IPR036719">
    <property type="entry name" value="Neuro-gated_channel_TM_sf"/>
</dbReference>
<keyword evidence="6" id="KW-1185">Reference proteome</keyword>
<dbReference type="InterPro" id="IPR006029">
    <property type="entry name" value="Neurotrans-gated_channel_TM"/>
</dbReference>
<feature type="transmembrane region" description="Helical" evidence="3">
    <location>
        <begin position="255"/>
        <end position="277"/>
    </location>
</feature>
<accession>A0A835T3H0</accession>
<evidence type="ECO:0000256" key="1">
    <source>
        <dbReference type="ARBA" id="ARBA00004141"/>
    </source>
</evidence>
<keyword evidence="3" id="KW-1133">Transmembrane helix</keyword>
<reference evidence="5" key="1">
    <citation type="journal article" date="2020" name="bioRxiv">
        <title>Comparative genomics of Chlamydomonas.</title>
        <authorList>
            <person name="Craig R.J."/>
            <person name="Hasan A.R."/>
            <person name="Ness R.W."/>
            <person name="Keightley P.D."/>
        </authorList>
    </citation>
    <scope>NUCLEOTIDE SEQUENCE</scope>
    <source>
        <strain evidence="5">SAG 7.73</strain>
    </source>
</reference>
<feature type="region of interest" description="Disordered" evidence="2">
    <location>
        <begin position="1"/>
        <end position="32"/>
    </location>
</feature>
<feature type="transmembrane region" description="Helical" evidence="3">
    <location>
        <begin position="353"/>
        <end position="375"/>
    </location>
</feature>
<name>A0A835T3H0_CHLIN</name>
<dbReference type="GO" id="GO:0004888">
    <property type="term" value="F:transmembrane signaling receptor activity"/>
    <property type="evidence" value="ECO:0007669"/>
    <property type="project" value="InterPro"/>
</dbReference>
<dbReference type="GO" id="GO:0016020">
    <property type="term" value="C:membrane"/>
    <property type="evidence" value="ECO:0007669"/>
    <property type="project" value="UniProtKB-SubCell"/>
</dbReference>
<protein>
    <recommendedName>
        <fullName evidence="4">Neurotransmitter-gated ion-channel transmembrane domain-containing protein</fullName>
    </recommendedName>
</protein>
<gene>
    <name evidence="5" type="ORF">HXX76_005753</name>
</gene>
<evidence type="ECO:0000259" key="4">
    <source>
        <dbReference type="Pfam" id="PF02932"/>
    </source>
</evidence>
<organism evidence="5 6">
    <name type="scientific">Chlamydomonas incerta</name>
    <dbReference type="NCBI Taxonomy" id="51695"/>
    <lineage>
        <taxon>Eukaryota</taxon>
        <taxon>Viridiplantae</taxon>
        <taxon>Chlorophyta</taxon>
        <taxon>core chlorophytes</taxon>
        <taxon>Chlorophyceae</taxon>
        <taxon>CS clade</taxon>
        <taxon>Chlamydomonadales</taxon>
        <taxon>Chlamydomonadaceae</taxon>
        <taxon>Chlamydomonas</taxon>
    </lineage>
</organism>
<feature type="transmembrane region" description="Helical" evidence="3">
    <location>
        <begin position="289"/>
        <end position="313"/>
    </location>
</feature>
<dbReference type="InterPro" id="IPR006201">
    <property type="entry name" value="Neur_channel"/>
</dbReference>
<dbReference type="PANTHER" id="PTHR18945">
    <property type="entry name" value="NEUROTRANSMITTER GATED ION CHANNEL"/>
    <property type="match status" value="1"/>
</dbReference>
<dbReference type="OrthoDB" id="62474at2759"/>
<keyword evidence="3" id="KW-0472">Membrane</keyword>
<proteinExistence type="predicted"/>
<keyword evidence="3" id="KW-0812">Transmembrane</keyword>
<comment type="subcellular location">
    <subcellularLocation>
        <location evidence="1">Membrane</location>
        <topology evidence="1">Multi-pass membrane protein</topology>
    </subcellularLocation>
</comment>
<dbReference type="Pfam" id="PF02932">
    <property type="entry name" value="Neur_chan_memb"/>
    <property type="match status" value="1"/>
</dbReference>
<dbReference type="Gene3D" id="2.70.170.10">
    <property type="entry name" value="Neurotransmitter-gated ion-channel ligand-binding domain"/>
    <property type="match status" value="1"/>
</dbReference>
<dbReference type="AlphaFoldDB" id="A0A835T3H0"/>
<dbReference type="Gene3D" id="1.20.58.390">
    <property type="entry name" value="Neurotransmitter-gated ion-channel transmembrane domain"/>
    <property type="match status" value="1"/>
</dbReference>